<name>A0ACA9QUY2_9GLOM</name>
<comment type="caution">
    <text evidence="1">The sequence shown here is derived from an EMBL/GenBank/DDBJ whole genome shotgun (WGS) entry which is preliminary data.</text>
</comment>
<sequence length="151" mass="17120">LPVAQFYVSRFATKVNTDLAHPTILRINLKQSVLRTLIKIKTNVITSRTIRRNERSATGAHCQQQSCCFTRLAASQVLAPMCFQISSVIARAAKHIYIQFSNYPVVTYYLISALFQSSFPRVISFGRSQKKNCGHEELPVAQFYVSRFATK</sequence>
<organism evidence="1 2">
    <name type="scientific">Dentiscutata heterogama</name>
    <dbReference type="NCBI Taxonomy" id="1316150"/>
    <lineage>
        <taxon>Eukaryota</taxon>
        <taxon>Fungi</taxon>
        <taxon>Fungi incertae sedis</taxon>
        <taxon>Mucoromycota</taxon>
        <taxon>Glomeromycotina</taxon>
        <taxon>Glomeromycetes</taxon>
        <taxon>Diversisporales</taxon>
        <taxon>Gigasporaceae</taxon>
        <taxon>Dentiscutata</taxon>
    </lineage>
</organism>
<feature type="non-terminal residue" evidence="1">
    <location>
        <position position="1"/>
    </location>
</feature>
<dbReference type="EMBL" id="CAJVPU010053555">
    <property type="protein sequence ID" value="CAG8765377.1"/>
    <property type="molecule type" value="Genomic_DNA"/>
</dbReference>
<reference evidence="1" key="1">
    <citation type="submission" date="2021-06" db="EMBL/GenBank/DDBJ databases">
        <authorList>
            <person name="Kallberg Y."/>
            <person name="Tangrot J."/>
            <person name="Rosling A."/>
        </authorList>
    </citation>
    <scope>NUCLEOTIDE SEQUENCE</scope>
    <source>
        <strain evidence="1">IL203A</strain>
    </source>
</reference>
<dbReference type="Proteomes" id="UP000789702">
    <property type="component" value="Unassembled WGS sequence"/>
</dbReference>
<evidence type="ECO:0000313" key="2">
    <source>
        <dbReference type="Proteomes" id="UP000789702"/>
    </source>
</evidence>
<keyword evidence="2" id="KW-1185">Reference proteome</keyword>
<gene>
    <name evidence="1" type="ORF">DHETER_LOCUS15533</name>
</gene>
<accession>A0ACA9QUY2</accession>
<proteinExistence type="predicted"/>
<evidence type="ECO:0000313" key="1">
    <source>
        <dbReference type="EMBL" id="CAG8765377.1"/>
    </source>
</evidence>
<protein>
    <submittedName>
        <fullName evidence="1">13242_t:CDS:1</fullName>
    </submittedName>
</protein>
<feature type="non-terminal residue" evidence="1">
    <location>
        <position position="151"/>
    </location>
</feature>